<evidence type="ECO:0000256" key="7">
    <source>
        <dbReference type="ARBA" id="ARBA00022777"/>
    </source>
</evidence>
<dbReference type="InterPro" id="IPR011006">
    <property type="entry name" value="CheY-like_superfamily"/>
</dbReference>
<dbReference type="SMART" id="SM00387">
    <property type="entry name" value="HATPase_c"/>
    <property type="match status" value="1"/>
</dbReference>
<dbReference type="InterPro" id="IPR036097">
    <property type="entry name" value="HisK_dim/P_sf"/>
</dbReference>
<keyword evidence="17" id="KW-1185">Reference proteome</keyword>
<evidence type="ECO:0000256" key="1">
    <source>
        <dbReference type="ARBA" id="ARBA00000085"/>
    </source>
</evidence>
<dbReference type="InterPro" id="IPR005467">
    <property type="entry name" value="His_kinase_dom"/>
</dbReference>
<dbReference type="PANTHER" id="PTHR43047:SF72">
    <property type="entry name" value="OSMOSENSING HISTIDINE PROTEIN KINASE SLN1"/>
    <property type="match status" value="1"/>
</dbReference>
<dbReference type="KEGG" id="tig:THII_0267"/>
<evidence type="ECO:0000259" key="15">
    <source>
        <dbReference type="PROSITE" id="PS50110"/>
    </source>
</evidence>
<dbReference type="SUPFAM" id="SSF47384">
    <property type="entry name" value="Homodimeric domain of signal transducing histidine kinase"/>
    <property type="match status" value="1"/>
</dbReference>
<dbReference type="Proteomes" id="UP000031623">
    <property type="component" value="Chromosome"/>
</dbReference>
<dbReference type="SUPFAM" id="SSF52172">
    <property type="entry name" value="CheY-like"/>
    <property type="match status" value="2"/>
</dbReference>
<feature type="modified residue" description="4-aspartylphosphate" evidence="12">
    <location>
        <position position="59"/>
    </location>
</feature>
<evidence type="ECO:0000256" key="13">
    <source>
        <dbReference type="SAM" id="Coils"/>
    </source>
</evidence>
<dbReference type="Pfam" id="PF00512">
    <property type="entry name" value="HisKA"/>
    <property type="match status" value="1"/>
</dbReference>
<dbReference type="Gene3D" id="3.40.50.2300">
    <property type="match status" value="2"/>
</dbReference>
<dbReference type="FunFam" id="1.10.287.130:FF:000038">
    <property type="entry name" value="Sensory transduction histidine kinase"/>
    <property type="match status" value="1"/>
</dbReference>
<dbReference type="InterPro" id="IPR003594">
    <property type="entry name" value="HATPase_dom"/>
</dbReference>
<dbReference type="PANTHER" id="PTHR43047">
    <property type="entry name" value="TWO-COMPONENT HISTIDINE PROTEIN KINASE"/>
    <property type="match status" value="1"/>
</dbReference>
<accession>A0A090ACS4</accession>
<dbReference type="HOGENOM" id="CLU_000445_114_15_6"/>
<dbReference type="OrthoDB" id="9797243at2"/>
<dbReference type="AlphaFoldDB" id="A0A090ACS4"/>
<feature type="modified residue" description="4-aspartylphosphate" evidence="12">
    <location>
        <position position="470"/>
    </location>
</feature>
<keyword evidence="8" id="KW-0067">ATP-binding</keyword>
<evidence type="ECO:0000313" key="16">
    <source>
        <dbReference type="EMBL" id="BAP54564.1"/>
    </source>
</evidence>
<dbReference type="GO" id="GO:0016020">
    <property type="term" value="C:membrane"/>
    <property type="evidence" value="ECO:0007669"/>
    <property type="project" value="UniProtKB-SubCell"/>
</dbReference>
<evidence type="ECO:0000256" key="4">
    <source>
        <dbReference type="ARBA" id="ARBA00022553"/>
    </source>
</evidence>
<evidence type="ECO:0000256" key="5">
    <source>
        <dbReference type="ARBA" id="ARBA00022679"/>
    </source>
</evidence>
<feature type="coiled-coil region" evidence="13">
    <location>
        <begin position="125"/>
        <end position="176"/>
    </location>
</feature>
<evidence type="ECO:0000256" key="2">
    <source>
        <dbReference type="ARBA" id="ARBA00004370"/>
    </source>
</evidence>
<comment type="subcellular location">
    <subcellularLocation>
        <location evidence="2">Membrane</location>
    </subcellularLocation>
</comment>
<keyword evidence="11" id="KW-0131">Cell cycle</keyword>
<dbReference type="GO" id="GO:0005524">
    <property type="term" value="F:ATP binding"/>
    <property type="evidence" value="ECO:0007669"/>
    <property type="project" value="UniProtKB-KW"/>
</dbReference>
<dbReference type="Gene3D" id="3.30.565.10">
    <property type="entry name" value="Histidine kinase-like ATPase, C-terminal domain"/>
    <property type="match status" value="1"/>
</dbReference>
<evidence type="ECO:0000256" key="9">
    <source>
        <dbReference type="ARBA" id="ARBA00023012"/>
    </source>
</evidence>
<dbReference type="InterPro" id="IPR001789">
    <property type="entry name" value="Sig_transdc_resp-reg_receiver"/>
</dbReference>
<dbReference type="PROSITE" id="PS50110">
    <property type="entry name" value="RESPONSE_REGULATORY"/>
    <property type="match status" value="2"/>
</dbReference>
<dbReference type="EC" id="2.7.13.3" evidence="3"/>
<dbReference type="SMART" id="SM00448">
    <property type="entry name" value="REC"/>
    <property type="match status" value="2"/>
</dbReference>
<evidence type="ECO:0000256" key="8">
    <source>
        <dbReference type="ARBA" id="ARBA00022840"/>
    </source>
</evidence>
<evidence type="ECO:0000256" key="6">
    <source>
        <dbReference type="ARBA" id="ARBA00022741"/>
    </source>
</evidence>
<dbReference type="Pfam" id="PF00072">
    <property type="entry name" value="Response_reg"/>
    <property type="match status" value="2"/>
</dbReference>
<keyword evidence="10" id="KW-0472">Membrane</keyword>
<dbReference type="SMART" id="SM00388">
    <property type="entry name" value="HisKA"/>
    <property type="match status" value="1"/>
</dbReference>
<dbReference type="FunFam" id="3.30.565.10:FF:000010">
    <property type="entry name" value="Sensor histidine kinase RcsC"/>
    <property type="match status" value="1"/>
</dbReference>
<dbReference type="PROSITE" id="PS50109">
    <property type="entry name" value="HIS_KIN"/>
    <property type="match status" value="1"/>
</dbReference>
<reference evidence="16 17" key="1">
    <citation type="journal article" date="2014" name="ISME J.">
        <title>Ecophysiology of Thioploca ingrica as revealed by the complete genome sequence supplemented with proteomic evidence.</title>
        <authorList>
            <person name="Kojima H."/>
            <person name="Ogura Y."/>
            <person name="Yamamoto N."/>
            <person name="Togashi T."/>
            <person name="Mori H."/>
            <person name="Watanabe T."/>
            <person name="Nemoto F."/>
            <person name="Kurokawa K."/>
            <person name="Hayashi T."/>
            <person name="Fukui M."/>
        </authorList>
    </citation>
    <scope>NUCLEOTIDE SEQUENCE [LARGE SCALE GENOMIC DNA]</scope>
</reference>
<gene>
    <name evidence="16" type="ORF">THII_0267</name>
</gene>
<dbReference type="SUPFAM" id="SSF55874">
    <property type="entry name" value="ATPase domain of HSP90 chaperone/DNA topoisomerase II/histidine kinase"/>
    <property type="match status" value="1"/>
</dbReference>
<comment type="catalytic activity">
    <reaction evidence="1">
        <text>ATP + protein L-histidine = ADP + protein N-phospho-L-histidine.</text>
        <dbReference type="EC" id="2.7.13.3"/>
    </reaction>
</comment>
<dbReference type="Pfam" id="PF02518">
    <property type="entry name" value="HATPase_c"/>
    <property type="match status" value="1"/>
</dbReference>
<evidence type="ECO:0000256" key="12">
    <source>
        <dbReference type="PROSITE-ProRule" id="PRU00169"/>
    </source>
</evidence>
<evidence type="ECO:0000259" key="14">
    <source>
        <dbReference type="PROSITE" id="PS50109"/>
    </source>
</evidence>
<dbReference type="CDD" id="cd16922">
    <property type="entry name" value="HATPase_EvgS-ArcB-TorS-like"/>
    <property type="match status" value="1"/>
</dbReference>
<proteinExistence type="predicted"/>
<dbReference type="EMBL" id="AP014633">
    <property type="protein sequence ID" value="BAP54564.1"/>
    <property type="molecule type" value="Genomic_DNA"/>
</dbReference>
<keyword evidence="4 12" id="KW-0597">Phosphoprotein</keyword>
<dbReference type="PRINTS" id="PR00344">
    <property type="entry name" value="BCTRLSENSOR"/>
</dbReference>
<dbReference type="InterPro" id="IPR036890">
    <property type="entry name" value="HATPase_C_sf"/>
</dbReference>
<dbReference type="GO" id="GO:0000155">
    <property type="term" value="F:phosphorelay sensor kinase activity"/>
    <property type="evidence" value="ECO:0007669"/>
    <property type="project" value="InterPro"/>
</dbReference>
<keyword evidence="7 16" id="KW-0418">Kinase</keyword>
<dbReference type="CDD" id="cd00082">
    <property type="entry name" value="HisKA"/>
    <property type="match status" value="1"/>
</dbReference>
<keyword evidence="9" id="KW-0902">Two-component regulatory system</keyword>
<feature type="domain" description="Histidine kinase" evidence="14">
    <location>
        <begin position="176"/>
        <end position="392"/>
    </location>
</feature>
<keyword evidence="6" id="KW-0547">Nucleotide-binding</keyword>
<feature type="domain" description="Response regulatory" evidence="15">
    <location>
        <begin position="10"/>
        <end position="126"/>
    </location>
</feature>
<feature type="domain" description="Response regulatory" evidence="15">
    <location>
        <begin position="421"/>
        <end position="537"/>
    </location>
</feature>
<sequence>MRSSHDNAGTILIIDDNLANLQVLFTTLKQANYHVVPAQDANSTFTRLRHFTPDLILLDIIMPDVNGFELYRRLREHPPTAATPIIFISALSDSEAIVRGFKLGAVDYVSKPFCAEEVLARVGKQLALQRLHHELEAKNARLEQELLERQRLEESLRQAKEQAESANRAKSAFIANMNHELRTPLNAILGFAQILENDPSLSEKHRHNVQNIRSGGDYLLTLINDILDLAKIEAGRFELFPQTWKTSPFFLSLCEMFRIRAQQKGIFFDYQSTTALPAVLHCDDKRLRQVLMNLLGNAVKFTERGGVTLRSTYLDGRLVLEVTDTGIGIPAAQTEKIFQPFGQVGDAAYKQQGTGLGLSISHRLVTAMGGKLSLESKPGEGSTFRVQIPAEAVSTLNEVDTQTDPAKIIGYQRSQGLGRFRILITDDLPDNRAVLRQLLEPLRFEVAEADSGEQCLTRVPQWQPDLVLMDLHMPVLDGLQTTKALRESLHFKDIPVIAVSASAFNKDQQLALEAGCNAHISKPVILNQLLVELGRFLPLEWLYEASAPPEVPKGPPLSKEQKQKLLHMLKQGEIKRIRDYLSDLSQQPDCPVAVPELQKLAKSFRMVEIRKILEEAK</sequence>
<dbReference type="InterPro" id="IPR003661">
    <property type="entry name" value="HisK_dim/P_dom"/>
</dbReference>
<keyword evidence="13" id="KW-0175">Coiled coil</keyword>
<protein>
    <recommendedName>
        <fullName evidence="3">histidine kinase</fullName>
        <ecNumber evidence="3">2.7.13.3</ecNumber>
    </recommendedName>
</protein>
<dbReference type="InterPro" id="IPR004358">
    <property type="entry name" value="Sig_transdc_His_kin-like_C"/>
</dbReference>
<dbReference type="STRING" id="40754.THII_0267"/>
<dbReference type="Gene3D" id="1.10.287.130">
    <property type="match status" value="1"/>
</dbReference>
<organism evidence="16 17">
    <name type="scientific">Thioploca ingrica</name>
    <dbReference type="NCBI Taxonomy" id="40754"/>
    <lineage>
        <taxon>Bacteria</taxon>
        <taxon>Pseudomonadati</taxon>
        <taxon>Pseudomonadota</taxon>
        <taxon>Gammaproteobacteria</taxon>
        <taxon>Thiotrichales</taxon>
        <taxon>Thiotrichaceae</taxon>
        <taxon>Thioploca</taxon>
    </lineage>
</organism>
<evidence type="ECO:0000256" key="11">
    <source>
        <dbReference type="ARBA" id="ARBA00023306"/>
    </source>
</evidence>
<keyword evidence="5" id="KW-0808">Transferase</keyword>
<evidence type="ECO:0000313" key="17">
    <source>
        <dbReference type="Proteomes" id="UP000031623"/>
    </source>
</evidence>
<name>A0A090ACS4_9GAMM</name>
<evidence type="ECO:0000256" key="3">
    <source>
        <dbReference type="ARBA" id="ARBA00012438"/>
    </source>
</evidence>
<evidence type="ECO:0000256" key="10">
    <source>
        <dbReference type="ARBA" id="ARBA00023136"/>
    </source>
</evidence>
<dbReference type="CDD" id="cd17546">
    <property type="entry name" value="REC_hyHK_CKI1_RcsC-like"/>
    <property type="match status" value="1"/>
</dbReference>